<keyword evidence="2" id="KW-1185">Reference proteome</keyword>
<reference evidence="1 2" key="1">
    <citation type="submission" date="2024-02" db="EMBL/GenBank/DDBJ databases">
        <title>Chromosome-scale genome assembly of the rough periwinkle Littorina saxatilis.</title>
        <authorList>
            <person name="De Jode A."/>
            <person name="Faria R."/>
            <person name="Formenti G."/>
            <person name="Sims Y."/>
            <person name="Smith T.P."/>
            <person name="Tracey A."/>
            <person name="Wood J.M.D."/>
            <person name="Zagrodzka Z.B."/>
            <person name="Johannesson K."/>
            <person name="Butlin R.K."/>
            <person name="Leder E.H."/>
        </authorList>
    </citation>
    <scope>NUCLEOTIDE SEQUENCE [LARGE SCALE GENOMIC DNA]</scope>
    <source>
        <strain evidence="1">Snail1</strain>
        <tissue evidence="1">Muscle</tissue>
    </source>
</reference>
<evidence type="ECO:0000313" key="1">
    <source>
        <dbReference type="EMBL" id="KAK7113080.1"/>
    </source>
</evidence>
<dbReference type="EMBL" id="JBAMIC010000002">
    <property type="protein sequence ID" value="KAK7113080.1"/>
    <property type="molecule type" value="Genomic_DNA"/>
</dbReference>
<organism evidence="1 2">
    <name type="scientific">Littorina saxatilis</name>
    <dbReference type="NCBI Taxonomy" id="31220"/>
    <lineage>
        <taxon>Eukaryota</taxon>
        <taxon>Metazoa</taxon>
        <taxon>Spiralia</taxon>
        <taxon>Lophotrochozoa</taxon>
        <taxon>Mollusca</taxon>
        <taxon>Gastropoda</taxon>
        <taxon>Caenogastropoda</taxon>
        <taxon>Littorinimorpha</taxon>
        <taxon>Littorinoidea</taxon>
        <taxon>Littorinidae</taxon>
        <taxon>Littorina</taxon>
    </lineage>
</organism>
<evidence type="ECO:0000313" key="2">
    <source>
        <dbReference type="Proteomes" id="UP001374579"/>
    </source>
</evidence>
<dbReference type="Proteomes" id="UP001374579">
    <property type="component" value="Unassembled WGS sequence"/>
</dbReference>
<accession>A0AAN9C1V5</accession>
<name>A0AAN9C1V5_9CAEN</name>
<proteinExistence type="predicted"/>
<gene>
    <name evidence="1" type="ORF">V1264_012437</name>
</gene>
<protein>
    <submittedName>
        <fullName evidence="1">Uncharacterized protein</fullName>
    </submittedName>
</protein>
<sequence length="306" mass="34461">MLFFANKVPSNQLTRRKVVPIYRTVYYREHKRFGIGIQSSQAGNTNSRGMEGLQVRQLIGIMWWWTLALPKTSALQGGFFLGALTTEELALKNLLFMEQVSFETDTSSLIECAAACLRSNDCYCFTLIPLSAPSGSTCRGYSAMMTSAKVSTSYPGAQTFHIRQRTTSWLEKECVTNADCPGELSAQCFADRCRCTPGYFYSHATDMCTTSCAKSDLQPHFTEYPKYGIHGYNLLYGPNAIDCRTLHIPLEDCKVECLKEPQCVNLEYLVFTAEPPQCCFHAVTALDVPAGWRYMAKKRFFQRTCV</sequence>
<comment type="caution">
    <text evidence="1">The sequence shown here is derived from an EMBL/GenBank/DDBJ whole genome shotgun (WGS) entry which is preliminary data.</text>
</comment>
<dbReference type="AlphaFoldDB" id="A0AAN9C1V5"/>